<evidence type="ECO:0000313" key="2">
    <source>
        <dbReference type="Proteomes" id="UP000007148"/>
    </source>
</evidence>
<dbReference type="AlphaFoldDB" id="G4T755"/>
<accession>G4T755</accession>
<dbReference type="EMBL" id="CAFZ01000010">
    <property type="protein sequence ID" value="CCA67137.1"/>
    <property type="molecule type" value="Genomic_DNA"/>
</dbReference>
<dbReference type="eggNOG" id="ENOG502SDNV">
    <property type="taxonomic scope" value="Eukaryota"/>
</dbReference>
<dbReference type="HOGENOM" id="CLU_048619_0_0_1"/>
<dbReference type="STRING" id="1109443.G4T755"/>
<reference evidence="1 2" key="1">
    <citation type="journal article" date="2011" name="PLoS Pathog.">
        <title>Endophytic Life Strategies Decoded by Genome and Transcriptome Analyses of the Mutualistic Root Symbiont Piriformospora indica.</title>
        <authorList>
            <person name="Zuccaro A."/>
            <person name="Lahrmann U."/>
            <person name="Guldener U."/>
            <person name="Langen G."/>
            <person name="Pfiffi S."/>
            <person name="Biedenkopf D."/>
            <person name="Wong P."/>
            <person name="Samans B."/>
            <person name="Grimm C."/>
            <person name="Basiewicz M."/>
            <person name="Murat C."/>
            <person name="Martin F."/>
            <person name="Kogel K.H."/>
        </authorList>
    </citation>
    <scope>NUCLEOTIDE SEQUENCE [LARGE SCALE GENOMIC DNA]</scope>
    <source>
        <strain evidence="1 2">DSM 11827</strain>
    </source>
</reference>
<gene>
    <name evidence="1" type="ORF">PIIN_00971</name>
</gene>
<evidence type="ECO:0000313" key="1">
    <source>
        <dbReference type="EMBL" id="CCA67137.1"/>
    </source>
</evidence>
<protein>
    <submittedName>
        <fullName evidence="1">Uncharacterized protein</fullName>
    </submittedName>
</protein>
<proteinExistence type="predicted"/>
<comment type="caution">
    <text evidence="1">The sequence shown here is derived from an EMBL/GenBank/DDBJ whole genome shotgun (WGS) entry which is preliminary data.</text>
</comment>
<organism evidence="1 2">
    <name type="scientific">Serendipita indica (strain DSM 11827)</name>
    <name type="common">Root endophyte fungus</name>
    <name type="synonym">Piriformospora indica</name>
    <dbReference type="NCBI Taxonomy" id="1109443"/>
    <lineage>
        <taxon>Eukaryota</taxon>
        <taxon>Fungi</taxon>
        <taxon>Dikarya</taxon>
        <taxon>Basidiomycota</taxon>
        <taxon>Agaricomycotina</taxon>
        <taxon>Agaricomycetes</taxon>
        <taxon>Sebacinales</taxon>
        <taxon>Serendipitaceae</taxon>
        <taxon>Serendipita</taxon>
    </lineage>
</organism>
<sequence>MPRLLARLAVFLKADAAGKVKYRQRTVKPARKPVVNKTRPVVIPNLSRTRSFLLDPNPILNKDDFQTPETSPPLLPWPQSRKELPKNARLMSSIEVEAMASPYARMLSAPQRTCLFTRAILPTDLLIRFGGATDPSTGTRYLLPNSIEHPKFAARIPGKNFWVSCWKDVVRQMIETKKHAMISPNLQSHPLLLEQVESMLQQRIVQELELLRDRLRPSKQLLVDVHECTIRRITEEERSLIYQDGGVSIPGGQAILEFGETKPEQVNDDATPSRMILDTSTTSPRHVPLYFVSSFMPSDSLDRAHQLVHSILKTEANAIRKSEKGTEPTISASNVIDSTSPAMYLVRSTAASLLRADTVPLCISLWRMKLWAGQGWADGLWGRWEQKSGDSVPEFLGTNDS</sequence>
<dbReference type="OrthoDB" id="3363286at2759"/>
<dbReference type="InParanoid" id="G4T755"/>
<keyword evidence="2" id="KW-1185">Reference proteome</keyword>
<dbReference type="Proteomes" id="UP000007148">
    <property type="component" value="Unassembled WGS sequence"/>
</dbReference>
<dbReference type="OMA" id="ERRWWSS"/>
<name>G4T755_SERID</name>